<keyword evidence="4" id="KW-0963">Cytoplasm</keyword>
<dbReference type="Gene3D" id="1.10.443.10">
    <property type="entry name" value="Intergrase catalytic core"/>
    <property type="match status" value="1"/>
</dbReference>
<dbReference type="InterPro" id="IPR010998">
    <property type="entry name" value="Integrase_recombinase_N"/>
</dbReference>
<keyword evidence="13" id="KW-0131">Cell cycle</keyword>
<feature type="domain" description="Tyr recombinase" evidence="15">
    <location>
        <begin position="97"/>
        <end position="267"/>
    </location>
</feature>
<evidence type="ECO:0000256" key="8">
    <source>
        <dbReference type="ARBA" id="ARBA00022829"/>
    </source>
</evidence>
<evidence type="ECO:0000256" key="1">
    <source>
        <dbReference type="ARBA" id="ARBA00004496"/>
    </source>
</evidence>
<keyword evidence="9" id="KW-0229">DNA integration</keyword>
<dbReference type="GO" id="GO:0015074">
    <property type="term" value="P:DNA integration"/>
    <property type="evidence" value="ECO:0007669"/>
    <property type="project" value="UniProtKB-KW"/>
</dbReference>
<dbReference type="PANTHER" id="PTHR30349:SF77">
    <property type="entry name" value="TYROSINE RECOMBINASE XERC"/>
    <property type="match status" value="1"/>
</dbReference>
<dbReference type="GO" id="GO:0051301">
    <property type="term" value="P:cell division"/>
    <property type="evidence" value="ECO:0007669"/>
    <property type="project" value="UniProtKB-KW"/>
</dbReference>
<feature type="domain" description="Core-binding (CB)" evidence="16">
    <location>
        <begin position="1"/>
        <end position="76"/>
    </location>
</feature>
<keyword evidence="12" id="KW-1179">Viral genome integration</keyword>
<evidence type="ECO:0000256" key="4">
    <source>
        <dbReference type="ARBA" id="ARBA00022490"/>
    </source>
</evidence>
<keyword evidence="5" id="KW-0132">Cell division</keyword>
<dbReference type="GO" id="GO:0075713">
    <property type="term" value="P:establishment of integrated proviral latency"/>
    <property type="evidence" value="ECO:0007669"/>
    <property type="project" value="UniProtKB-KW"/>
</dbReference>
<dbReference type="GO" id="GO:0006310">
    <property type="term" value="P:DNA recombination"/>
    <property type="evidence" value="ECO:0007669"/>
    <property type="project" value="UniProtKB-KW"/>
</dbReference>
<dbReference type="InterPro" id="IPR004107">
    <property type="entry name" value="Integrase_SAM-like_N"/>
</dbReference>
<reference evidence="17" key="2">
    <citation type="journal article" date="2024" name="Heliyon">
        <title>Complete genome sequence of the novel virulent phage PMBT24 infecting Enterocloster bolteae from the human gut.</title>
        <authorList>
            <person name="Sprotte S."/>
            <person name="Brinks E."/>
            <person name="Neve H."/>
            <person name="Franz C.M.A.P."/>
        </authorList>
    </citation>
    <scope>NUCLEOTIDE SEQUENCE</scope>
</reference>
<dbReference type="GO" id="GO:0016787">
    <property type="term" value="F:hydrolase activity"/>
    <property type="evidence" value="ECO:0007669"/>
    <property type="project" value="UniProtKB-KW"/>
</dbReference>
<dbReference type="InterPro" id="IPR050090">
    <property type="entry name" value="Tyrosine_recombinase_XerCD"/>
</dbReference>
<dbReference type="InterPro" id="IPR011010">
    <property type="entry name" value="DNA_brk_join_enz"/>
</dbReference>
<dbReference type="PROSITE" id="PS51900">
    <property type="entry name" value="CB"/>
    <property type="match status" value="1"/>
</dbReference>
<reference evidence="17" key="1">
    <citation type="submission" date="2023-01" db="EMBL/GenBank/DDBJ databases">
        <authorList>
            <person name="Sprotte S."/>
            <person name="Brinks E."/>
        </authorList>
    </citation>
    <scope>NUCLEOTIDE SEQUENCE</scope>
</reference>
<protein>
    <recommendedName>
        <fullName evidence="3">Integrase</fullName>
    </recommendedName>
</protein>
<dbReference type="EMBL" id="OQ326496">
    <property type="protein sequence ID" value="WDQ45466.1"/>
    <property type="molecule type" value="Genomic_DNA"/>
</dbReference>
<sequence length="272" mass="31404">MNNNIKRFLGGFESEDTRISYESDLNQFFDFVNTEETKITYGEVYDWKSEMVKRGYASATIARKLTAIKSYYDFLCKVGTMTLNPATTIKSPTIKNKKKDYVPMKEAKNLLTEASNPRDKAIIAIYLSTGMRVSELINLSLEQYNSQTVTIKIKGDRERKIYFNEECRKIVDEYIKVRKNSGIPNLFVSNHGTPMRRDCISKMLRKVAEKADIEEHISNHTLRHTYVSEICNEYGINIAKDVICHSDISTTQRYSHNTEETVKNVMLNMQLA</sequence>
<evidence type="ECO:0000256" key="14">
    <source>
        <dbReference type="PROSITE-ProRule" id="PRU01248"/>
    </source>
</evidence>
<evidence type="ECO:0000256" key="11">
    <source>
        <dbReference type="ARBA" id="ARBA00023172"/>
    </source>
</evidence>
<evidence type="ECO:0000256" key="7">
    <source>
        <dbReference type="ARBA" id="ARBA00022801"/>
    </source>
</evidence>
<dbReference type="Gene3D" id="1.10.150.130">
    <property type="match status" value="1"/>
</dbReference>
<keyword evidence="7" id="KW-0378">Hydrolase</keyword>
<dbReference type="Pfam" id="PF02899">
    <property type="entry name" value="Phage_int_SAM_1"/>
    <property type="match status" value="1"/>
</dbReference>
<dbReference type="InterPro" id="IPR002104">
    <property type="entry name" value="Integrase_catalytic"/>
</dbReference>
<keyword evidence="10 14" id="KW-0238">DNA-binding</keyword>
<dbReference type="GO" id="GO:0044826">
    <property type="term" value="P:viral genome integration into host DNA"/>
    <property type="evidence" value="ECO:0007669"/>
    <property type="project" value="UniProtKB-KW"/>
</dbReference>
<evidence type="ECO:0000256" key="9">
    <source>
        <dbReference type="ARBA" id="ARBA00022908"/>
    </source>
</evidence>
<accession>A0AAT9TTA9</accession>
<keyword evidence="6" id="KW-0808">Transferase</keyword>
<evidence type="ECO:0000256" key="3">
    <source>
        <dbReference type="ARBA" id="ARBA00016082"/>
    </source>
</evidence>
<evidence type="ECO:0000259" key="16">
    <source>
        <dbReference type="PROSITE" id="PS51900"/>
    </source>
</evidence>
<dbReference type="InterPro" id="IPR013762">
    <property type="entry name" value="Integrase-like_cat_sf"/>
</dbReference>
<dbReference type="GO" id="GO:0007059">
    <property type="term" value="P:chromosome segregation"/>
    <property type="evidence" value="ECO:0007669"/>
    <property type="project" value="UniProtKB-KW"/>
</dbReference>
<dbReference type="Pfam" id="PF00589">
    <property type="entry name" value="Phage_integrase"/>
    <property type="match status" value="1"/>
</dbReference>
<dbReference type="InterPro" id="IPR044068">
    <property type="entry name" value="CB"/>
</dbReference>
<keyword evidence="8" id="KW-0159">Chromosome partition</keyword>
<dbReference type="GO" id="GO:0016740">
    <property type="term" value="F:transferase activity"/>
    <property type="evidence" value="ECO:0007669"/>
    <property type="project" value="UniProtKB-KW"/>
</dbReference>
<name>A0AAT9TTA9_9CAUD</name>
<keyword evidence="12" id="KW-1160">Virus entry into host cell</keyword>
<evidence type="ECO:0000256" key="10">
    <source>
        <dbReference type="ARBA" id="ARBA00023125"/>
    </source>
</evidence>
<dbReference type="GO" id="GO:0003677">
    <property type="term" value="F:DNA binding"/>
    <property type="evidence" value="ECO:0007669"/>
    <property type="project" value="UniProtKB-UniRule"/>
</dbReference>
<evidence type="ECO:0000256" key="5">
    <source>
        <dbReference type="ARBA" id="ARBA00022618"/>
    </source>
</evidence>
<evidence type="ECO:0000259" key="15">
    <source>
        <dbReference type="PROSITE" id="PS51898"/>
    </source>
</evidence>
<evidence type="ECO:0000256" key="12">
    <source>
        <dbReference type="ARBA" id="ARBA00023195"/>
    </source>
</evidence>
<evidence type="ECO:0000313" key="17">
    <source>
        <dbReference type="EMBL" id="WDQ45466.1"/>
    </source>
</evidence>
<comment type="subcellular location">
    <subcellularLocation>
        <location evidence="1">Cytoplasm</location>
    </subcellularLocation>
</comment>
<keyword evidence="11" id="KW-0233">DNA recombination</keyword>
<dbReference type="PANTHER" id="PTHR30349">
    <property type="entry name" value="PHAGE INTEGRASE-RELATED"/>
    <property type="match status" value="1"/>
</dbReference>
<dbReference type="PROSITE" id="PS51898">
    <property type="entry name" value="TYR_RECOMBINASE"/>
    <property type="match status" value="1"/>
</dbReference>
<evidence type="ECO:0000256" key="2">
    <source>
        <dbReference type="ARBA" id="ARBA00008857"/>
    </source>
</evidence>
<proteinExistence type="inferred from homology"/>
<dbReference type="SUPFAM" id="SSF56349">
    <property type="entry name" value="DNA breaking-rejoining enzymes"/>
    <property type="match status" value="1"/>
</dbReference>
<evidence type="ECO:0000256" key="13">
    <source>
        <dbReference type="ARBA" id="ARBA00023306"/>
    </source>
</evidence>
<comment type="similarity">
    <text evidence="2">Belongs to the 'phage' integrase family.</text>
</comment>
<organism evidence="17">
    <name type="scientific">Enterocloster phage PMBT24</name>
    <dbReference type="NCBI Taxonomy" id="3025413"/>
    <lineage>
        <taxon>Viruses</taxon>
        <taxon>Duplodnaviria</taxon>
        <taxon>Heunggongvirae</taxon>
        <taxon>Uroviricota</taxon>
        <taxon>Caudoviricetes</taxon>
    </lineage>
</organism>
<evidence type="ECO:0000256" key="6">
    <source>
        <dbReference type="ARBA" id="ARBA00022679"/>
    </source>
</evidence>